<dbReference type="Proteomes" id="UP000011131">
    <property type="component" value="Chromosome"/>
</dbReference>
<dbReference type="InterPro" id="IPR017926">
    <property type="entry name" value="GATASE"/>
</dbReference>
<dbReference type="KEGG" id="msd:MYSTI_06223"/>
<dbReference type="PATRIC" id="fig|1278073.3.peg.6313"/>
<dbReference type="InterPro" id="IPR029062">
    <property type="entry name" value="Class_I_gatase-like"/>
</dbReference>
<reference evidence="2 3" key="1">
    <citation type="journal article" date="2013" name="Genome Announc.">
        <title>Complete genome sequence of Myxococcus stipitatus strain DSM 14675, a fruiting myxobacterium.</title>
        <authorList>
            <person name="Huntley S."/>
            <person name="Kneip S."/>
            <person name="Treuner-Lange A."/>
            <person name="Sogaard-Andersen L."/>
        </authorList>
    </citation>
    <scope>NUCLEOTIDE SEQUENCE [LARGE SCALE GENOMIC DNA]</scope>
    <source>
        <strain evidence="3">DSM 14675 / JCM 12634 / Mx s8</strain>
    </source>
</reference>
<keyword evidence="2" id="KW-0315">Glutamine amidotransferase</keyword>
<dbReference type="AlphaFoldDB" id="L7UF07"/>
<dbReference type="STRING" id="1278073.MYSTI_06223"/>
<dbReference type="InterPro" id="IPR044992">
    <property type="entry name" value="ChyE-like"/>
</dbReference>
<keyword evidence="2" id="KW-0808">Transferase</keyword>
<dbReference type="CDD" id="cd01741">
    <property type="entry name" value="GATase1_1"/>
    <property type="match status" value="1"/>
</dbReference>
<dbReference type="HOGENOM" id="CLU_054974_4_1_7"/>
<protein>
    <submittedName>
        <fullName evidence="2">Class I glutamine amidotransferase family protein</fullName>
    </submittedName>
</protein>
<feature type="domain" description="Glutamine amidotransferase" evidence="1">
    <location>
        <begin position="47"/>
        <end position="209"/>
    </location>
</feature>
<dbReference type="RefSeq" id="WP_015351750.1">
    <property type="nucleotide sequence ID" value="NC_020126.1"/>
</dbReference>
<dbReference type="PANTHER" id="PTHR42695">
    <property type="entry name" value="GLUTAMINE AMIDOTRANSFERASE YLR126C-RELATED"/>
    <property type="match status" value="1"/>
</dbReference>
<dbReference type="GO" id="GO:0016740">
    <property type="term" value="F:transferase activity"/>
    <property type="evidence" value="ECO:0007669"/>
    <property type="project" value="UniProtKB-KW"/>
</dbReference>
<evidence type="ECO:0000313" key="2">
    <source>
        <dbReference type="EMBL" id="AGC47496.1"/>
    </source>
</evidence>
<evidence type="ECO:0000313" key="3">
    <source>
        <dbReference type="Proteomes" id="UP000011131"/>
    </source>
</evidence>
<dbReference type="EMBL" id="CP004025">
    <property type="protein sequence ID" value="AGC47496.1"/>
    <property type="molecule type" value="Genomic_DNA"/>
</dbReference>
<name>L7UF07_MYXSD</name>
<keyword evidence="3" id="KW-1185">Reference proteome</keyword>
<evidence type="ECO:0000259" key="1">
    <source>
        <dbReference type="Pfam" id="PF00117"/>
    </source>
</evidence>
<organism evidence="2 3">
    <name type="scientific">Myxococcus stipitatus (strain DSM 14675 / JCM 12634 / Mx s8)</name>
    <dbReference type="NCBI Taxonomy" id="1278073"/>
    <lineage>
        <taxon>Bacteria</taxon>
        <taxon>Pseudomonadati</taxon>
        <taxon>Myxococcota</taxon>
        <taxon>Myxococcia</taxon>
        <taxon>Myxococcales</taxon>
        <taxon>Cystobacterineae</taxon>
        <taxon>Myxococcaceae</taxon>
        <taxon>Myxococcus</taxon>
    </lineage>
</organism>
<dbReference type="PROSITE" id="PS51273">
    <property type="entry name" value="GATASE_TYPE_1"/>
    <property type="match status" value="1"/>
</dbReference>
<dbReference type="Gene3D" id="3.40.50.880">
    <property type="match status" value="1"/>
</dbReference>
<dbReference type="SUPFAM" id="SSF52317">
    <property type="entry name" value="Class I glutamine amidotransferase-like"/>
    <property type="match status" value="1"/>
</dbReference>
<dbReference type="PRINTS" id="PR00096">
    <property type="entry name" value="GATASE"/>
</dbReference>
<sequence>MARQGRNDVQTRQHAAVKNVLLLKAGEAAEHVRLTVGDYEQWFLTTIGLKGYRFDILPVHRNAPLPRDARAYDAVMMTGSPLSVTKVEPWMEHVSDFMVDVAEKGTPVLGVCFGHQLLARAYGGAVARNPLGRETGTVEVRLTEAGRRDALFDGVPEVFPAQATHEDIVTQVPGDARVLAGNDNTAAQALAFRANVRGVQFHPEAAPEALRAVIHARREGLEREAVARGGTPGEHVPRLLAGLAPTPAGRQILMNFLERFT</sequence>
<proteinExistence type="predicted"/>
<dbReference type="eggNOG" id="COG0518">
    <property type="taxonomic scope" value="Bacteria"/>
</dbReference>
<accession>L7UF07</accession>
<dbReference type="PANTHER" id="PTHR42695:SF5">
    <property type="entry name" value="GLUTAMINE AMIDOTRANSFERASE YLR126C-RELATED"/>
    <property type="match status" value="1"/>
</dbReference>
<dbReference type="GO" id="GO:0005829">
    <property type="term" value="C:cytosol"/>
    <property type="evidence" value="ECO:0007669"/>
    <property type="project" value="TreeGrafter"/>
</dbReference>
<gene>
    <name evidence="2" type="ordered locus">MYSTI_06223</name>
</gene>
<dbReference type="NCBIfam" id="NF006562">
    <property type="entry name" value="PRK09065.1"/>
    <property type="match status" value="1"/>
</dbReference>
<dbReference type="Pfam" id="PF00117">
    <property type="entry name" value="GATase"/>
    <property type="match status" value="1"/>
</dbReference>